<evidence type="ECO:0000256" key="5">
    <source>
        <dbReference type="ARBA" id="ARBA00023136"/>
    </source>
</evidence>
<evidence type="ECO:0000313" key="7">
    <source>
        <dbReference type="EMBL" id="GAA4453429.1"/>
    </source>
</evidence>
<dbReference type="InterPro" id="IPR005171">
    <property type="entry name" value="Cyt_c_oxidase_su4_prok"/>
</dbReference>
<organism evidence="7 8">
    <name type="scientific">Rurimicrobium arvi</name>
    <dbReference type="NCBI Taxonomy" id="2049916"/>
    <lineage>
        <taxon>Bacteria</taxon>
        <taxon>Pseudomonadati</taxon>
        <taxon>Bacteroidota</taxon>
        <taxon>Chitinophagia</taxon>
        <taxon>Chitinophagales</taxon>
        <taxon>Chitinophagaceae</taxon>
        <taxon>Rurimicrobium</taxon>
    </lineage>
</organism>
<keyword evidence="4 6" id="KW-1133">Transmembrane helix</keyword>
<protein>
    <recommendedName>
        <fullName evidence="9">Cytochrome C oxidase subunit IV</fullName>
    </recommendedName>
</protein>
<reference evidence="8" key="1">
    <citation type="journal article" date="2019" name="Int. J. Syst. Evol. Microbiol.">
        <title>The Global Catalogue of Microorganisms (GCM) 10K type strain sequencing project: providing services to taxonomists for standard genome sequencing and annotation.</title>
        <authorList>
            <consortium name="The Broad Institute Genomics Platform"/>
            <consortium name="The Broad Institute Genome Sequencing Center for Infectious Disease"/>
            <person name="Wu L."/>
            <person name="Ma J."/>
        </authorList>
    </citation>
    <scope>NUCLEOTIDE SEQUENCE [LARGE SCALE GENOMIC DNA]</scope>
    <source>
        <strain evidence="8">JCM 31921</strain>
    </source>
</reference>
<evidence type="ECO:0000313" key="8">
    <source>
        <dbReference type="Proteomes" id="UP001501410"/>
    </source>
</evidence>
<dbReference type="Proteomes" id="UP001501410">
    <property type="component" value="Unassembled WGS sequence"/>
</dbReference>
<sequence length="146" mass="16788">MSHGAHNDNNIQHLYEGDQSKLYSGVLAHHHDVKSDESKAQVKKIWKITFILSVITVVEVLGGLYLSAHLSKVIINSIFLILTVLKSAYIVSVFMHLGDEVKWFRNIVLMPLVLFIWFIIAFLYDGGHWKTMNNENPARFDYHHAK</sequence>
<evidence type="ECO:0000256" key="3">
    <source>
        <dbReference type="ARBA" id="ARBA00022692"/>
    </source>
</evidence>
<keyword evidence="2" id="KW-1003">Cell membrane</keyword>
<dbReference type="EMBL" id="BAABEZ010000022">
    <property type="protein sequence ID" value="GAA4453429.1"/>
    <property type="molecule type" value="Genomic_DNA"/>
</dbReference>
<feature type="transmembrane region" description="Helical" evidence="6">
    <location>
        <begin position="73"/>
        <end position="97"/>
    </location>
</feature>
<evidence type="ECO:0008006" key="9">
    <source>
        <dbReference type="Google" id="ProtNLM"/>
    </source>
</evidence>
<keyword evidence="5 6" id="KW-0472">Membrane</keyword>
<feature type="transmembrane region" description="Helical" evidence="6">
    <location>
        <begin position="103"/>
        <end position="124"/>
    </location>
</feature>
<evidence type="ECO:0000256" key="4">
    <source>
        <dbReference type="ARBA" id="ARBA00022989"/>
    </source>
</evidence>
<gene>
    <name evidence="7" type="ORF">GCM10023092_13790</name>
</gene>
<keyword evidence="8" id="KW-1185">Reference proteome</keyword>
<proteinExistence type="predicted"/>
<dbReference type="RefSeq" id="WP_344824469.1">
    <property type="nucleotide sequence ID" value="NZ_BAABEZ010000022.1"/>
</dbReference>
<comment type="subcellular location">
    <subcellularLocation>
        <location evidence="1">Cell membrane</location>
        <topology evidence="1">Multi-pass membrane protein</topology>
    </subcellularLocation>
</comment>
<name>A0ABP8MQN5_9BACT</name>
<dbReference type="Pfam" id="PF03626">
    <property type="entry name" value="COX4_pro"/>
    <property type="match status" value="1"/>
</dbReference>
<evidence type="ECO:0000256" key="1">
    <source>
        <dbReference type="ARBA" id="ARBA00004651"/>
    </source>
</evidence>
<feature type="transmembrane region" description="Helical" evidence="6">
    <location>
        <begin position="45"/>
        <end position="66"/>
    </location>
</feature>
<evidence type="ECO:0000256" key="2">
    <source>
        <dbReference type="ARBA" id="ARBA00022475"/>
    </source>
</evidence>
<evidence type="ECO:0000256" key="6">
    <source>
        <dbReference type="SAM" id="Phobius"/>
    </source>
</evidence>
<comment type="caution">
    <text evidence="7">The sequence shown here is derived from an EMBL/GenBank/DDBJ whole genome shotgun (WGS) entry which is preliminary data.</text>
</comment>
<accession>A0ABP8MQN5</accession>
<keyword evidence="3 6" id="KW-0812">Transmembrane</keyword>